<keyword evidence="2" id="KW-1185">Reference proteome</keyword>
<sequence>MKLPIELVNFNYLEFVLQVFFTFDLDYDDFLMSVTCSVAGKSLDFTMFWYAND</sequence>
<dbReference type="Gramene" id="PRQ32978">
    <property type="protein sequence ID" value="PRQ32978"/>
    <property type="gene ID" value="RchiOBHm_Chr5g0052381"/>
</dbReference>
<proteinExistence type="predicted"/>
<organism evidence="1 2">
    <name type="scientific">Rosa chinensis</name>
    <name type="common">China rose</name>
    <dbReference type="NCBI Taxonomy" id="74649"/>
    <lineage>
        <taxon>Eukaryota</taxon>
        <taxon>Viridiplantae</taxon>
        <taxon>Streptophyta</taxon>
        <taxon>Embryophyta</taxon>
        <taxon>Tracheophyta</taxon>
        <taxon>Spermatophyta</taxon>
        <taxon>Magnoliopsida</taxon>
        <taxon>eudicotyledons</taxon>
        <taxon>Gunneridae</taxon>
        <taxon>Pentapetalae</taxon>
        <taxon>rosids</taxon>
        <taxon>fabids</taxon>
        <taxon>Rosales</taxon>
        <taxon>Rosaceae</taxon>
        <taxon>Rosoideae</taxon>
        <taxon>Rosoideae incertae sedis</taxon>
        <taxon>Rosa</taxon>
    </lineage>
</organism>
<dbReference type="AlphaFoldDB" id="A0A2P6QFN7"/>
<dbReference type="Proteomes" id="UP000238479">
    <property type="component" value="Chromosome 5"/>
</dbReference>
<comment type="caution">
    <text evidence="1">The sequence shown here is derived from an EMBL/GenBank/DDBJ whole genome shotgun (WGS) entry which is preliminary data.</text>
</comment>
<name>A0A2P6QFN7_ROSCH</name>
<dbReference type="EMBL" id="PDCK01000043">
    <property type="protein sequence ID" value="PRQ32978.1"/>
    <property type="molecule type" value="Genomic_DNA"/>
</dbReference>
<accession>A0A2P6QFN7</accession>
<reference evidence="1 2" key="1">
    <citation type="journal article" date="2018" name="Nat. Genet.">
        <title>The Rosa genome provides new insights in the design of modern roses.</title>
        <authorList>
            <person name="Bendahmane M."/>
        </authorList>
    </citation>
    <scope>NUCLEOTIDE SEQUENCE [LARGE SCALE GENOMIC DNA]</scope>
    <source>
        <strain evidence="2">cv. Old Blush</strain>
    </source>
</reference>
<gene>
    <name evidence="1" type="ORF">RchiOBHm_Chr5g0052381</name>
</gene>
<evidence type="ECO:0000313" key="2">
    <source>
        <dbReference type="Proteomes" id="UP000238479"/>
    </source>
</evidence>
<protein>
    <submittedName>
        <fullName evidence="1">Uncharacterized protein</fullName>
    </submittedName>
</protein>
<evidence type="ECO:0000313" key="1">
    <source>
        <dbReference type="EMBL" id="PRQ32978.1"/>
    </source>
</evidence>